<dbReference type="InterPro" id="IPR008972">
    <property type="entry name" value="Cupredoxin"/>
</dbReference>
<evidence type="ECO:0000313" key="9">
    <source>
        <dbReference type="EMBL" id="KAK5047907.1"/>
    </source>
</evidence>
<evidence type="ECO:0000259" key="6">
    <source>
        <dbReference type="Pfam" id="PF00394"/>
    </source>
</evidence>
<evidence type="ECO:0000259" key="7">
    <source>
        <dbReference type="Pfam" id="PF07731"/>
    </source>
</evidence>
<comment type="caution">
    <text evidence="9">The sequence shown here is derived from an EMBL/GenBank/DDBJ whole genome shotgun (WGS) entry which is preliminary data.</text>
</comment>
<name>A0AAV9N2R1_9EURO</name>
<dbReference type="Gene3D" id="2.60.40.420">
    <property type="entry name" value="Cupredoxins - blue copper proteins"/>
    <property type="match status" value="3"/>
</dbReference>
<keyword evidence="5" id="KW-0732">Signal</keyword>
<evidence type="ECO:0000256" key="3">
    <source>
        <dbReference type="ARBA" id="ARBA00023002"/>
    </source>
</evidence>
<evidence type="ECO:0000256" key="2">
    <source>
        <dbReference type="ARBA" id="ARBA00022723"/>
    </source>
</evidence>
<keyword evidence="2" id="KW-0479">Metal-binding</keyword>
<dbReference type="InterPro" id="IPR011707">
    <property type="entry name" value="Cu-oxidase-like_N"/>
</dbReference>
<dbReference type="CDD" id="cd13901">
    <property type="entry name" value="CuRO_3_MaLCC_like"/>
    <property type="match status" value="1"/>
</dbReference>
<dbReference type="PANTHER" id="PTHR11709:SF145">
    <property type="entry name" value="LCC1"/>
    <property type="match status" value="1"/>
</dbReference>
<dbReference type="PANTHER" id="PTHR11709">
    <property type="entry name" value="MULTI-COPPER OXIDASE"/>
    <property type="match status" value="1"/>
</dbReference>
<dbReference type="Pfam" id="PF07731">
    <property type="entry name" value="Cu-oxidase_2"/>
    <property type="match status" value="1"/>
</dbReference>
<accession>A0AAV9N2R1</accession>
<dbReference type="Pfam" id="PF07732">
    <property type="entry name" value="Cu-oxidase_3"/>
    <property type="match status" value="1"/>
</dbReference>
<dbReference type="CDD" id="cd13880">
    <property type="entry name" value="CuRO_2_MaLCC_like"/>
    <property type="match status" value="1"/>
</dbReference>
<dbReference type="RefSeq" id="XP_064703413.1">
    <property type="nucleotide sequence ID" value="XM_064849658.1"/>
</dbReference>
<dbReference type="GeneID" id="89974268"/>
<evidence type="ECO:0008006" key="11">
    <source>
        <dbReference type="Google" id="ProtNLM"/>
    </source>
</evidence>
<keyword evidence="4" id="KW-0186">Copper</keyword>
<organism evidence="9 10">
    <name type="scientific">Exophiala bonariae</name>
    <dbReference type="NCBI Taxonomy" id="1690606"/>
    <lineage>
        <taxon>Eukaryota</taxon>
        <taxon>Fungi</taxon>
        <taxon>Dikarya</taxon>
        <taxon>Ascomycota</taxon>
        <taxon>Pezizomycotina</taxon>
        <taxon>Eurotiomycetes</taxon>
        <taxon>Chaetothyriomycetidae</taxon>
        <taxon>Chaetothyriales</taxon>
        <taxon>Herpotrichiellaceae</taxon>
        <taxon>Exophiala</taxon>
    </lineage>
</organism>
<protein>
    <recommendedName>
        <fullName evidence="11">Multicopper oxidase</fullName>
    </recommendedName>
</protein>
<comment type="similarity">
    <text evidence="1">Belongs to the multicopper oxidase family.</text>
</comment>
<dbReference type="InterPro" id="IPR002355">
    <property type="entry name" value="Cu_oxidase_Cu_BS"/>
</dbReference>
<evidence type="ECO:0000256" key="4">
    <source>
        <dbReference type="ARBA" id="ARBA00023008"/>
    </source>
</evidence>
<feature type="domain" description="Plastocyanin-like" evidence="6">
    <location>
        <begin position="207"/>
        <end position="363"/>
    </location>
</feature>
<dbReference type="FunFam" id="2.60.40.420:FF:000045">
    <property type="entry name" value="Laccase 2"/>
    <property type="match status" value="1"/>
</dbReference>
<dbReference type="AlphaFoldDB" id="A0AAV9N2R1"/>
<evidence type="ECO:0000313" key="10">
    <source>
        <dbReference type="Proteomes" id="UP001358417"/>
    </source>
</evidence>
<evidence type="ECO:0000256" key="5">
    <source>
        <dbReference type="SAM" id="SignalP"/>
    </source>
</evidence>
<dbReference type="Proteomes" id="UP001358417">
    <property type="component" value="Unassembled WGS sequence"/>
</dbReference>
<dbReference type="Pfam" id="PF00394">
    <property type="entry name" value="Cu-oxidase"/>
    <property type="match status" value="1"/>
</dbReference>
<feature type="chain" id="PRO_5043844032" description="Multicopper oxidase" evidence="5">
    <location>
        <begin position="17"/>
        <end position="589"/>
    </location>
</feature>
<proteinExistence type="inferred from homology"/>
<evidence type="ECO:0000259" key="8">
    <source>
        <dbReference type="Pfam" id="PF07732"/>
    </source>
</evidence>
<dbReference type="InterPro" id="IPR045087">
    <property type="entry name" value="Cu-oxidase_fam"/>
</dbReference>
<dbReference type="SUPFAM" id="SSF49503">
    <property type="entry name" value="Cupredoxins"/>
    <property type="match status" value="3"/>
</dbReference>
<keyword evidence="10" id="KW-1185">Reference proteome</keyword>
<dbReference type="InterPro" id="IPR001117">
    <property type="entry name" value="Cu-oxidase_2nd"/>
</dbReference>
<keyword evidence="3" id="KW-0560">Oxidoreductase</keyword>
<dbReference type="EMBL" id="JAVRRD010000023">
    <property type="protein sequence ID" value="KAK5047907.1"/>
    <property type="molecule type" value="Genomic_DNA"/>
</dbReference>
<dbReference type="FunFam" id="2.60.40.420:FF:000021">
    <property type="entry name" value="Extracellular dihydrogeodin oxidase/laccase"/>
    <property type="match status" value="1"/>
</dbReference>
<dbReference type="CDD" id="cd13854">
    <property type="entry name" value="CuRO_1_MaLCC_like"/>
    <property type="match status" value="1"/>
</dbReference>
<dbReference type="InterPro" id="IPR011706">
    <property type="entry name" value="Cu-oxidase_C"/>
</dbReference>
<gene>
    <name evidence="9" type="ORF">LTR84_006095</name>
</gene>
<dbReference type="GO" id="GO:0016491">
    <property type="term" value="F:oxidoreductase activity"/>
    <property type="evidence" value="ECO:0007669"/>
    <property type="project" value="UniProtKB-KW"/>
</dbReference>
<feature type="domain" description="Plastocyanin-like" evidence="8">
    <location>
        <begin position="81"/>
        <end position="195"/>
    </location>
</feature>
<dbReference type="GO" id="GO:0005507">
    <property type="term" value="F:copper ion binding"/>
    <property type="evidence" value="ECO:0007669"/>
    <property type="project" value="InterPro"/>
</dbReference>
<feature type="domain" description="Plastocyanin-like" evidence="7">
    <location>
        <begin position="436"/>
        <end position="555"/>
    </location>
</feature>
<sequence>MGLISVVLNTLALTFSLDQILTNGASTLGLLTSPLLPKFLINNPLQDGFPWGNHDCTNTNPYKQELDTGVTRTYDFTISRRVLSPDGYEKSLISVNGQFPGPLIQANWGDTIVVKVTNNISTPLEGTSIHWHGFLQHSTQWMDGTPGFTQCPIAPGKSFTYKFKAELYGTTWYHAHYSSQYTDGVIGPIVIYGPNQKNYDYDLDVGPILLSDYYHNSYESTVETLLAPRPKLPPLKPVSDNNLINGKMNFDCSTAADKRVKCSNNAGLSKFRFQTGKRHRLRLINAGADASQKFSMDGHQMTVIENDFVAVQPYNTSVVTLGVGQRTDVIVTGLSDPKGTYWIRSNVTCAEAKQPYALAALYYPDASSTALPTSFPLHTPSISCDNDALEKTIPTYPIGPRNPDQTYVLDLTAGQNASGVWLWTMNNLTFRADLSQPVLLQANKGNLTFPPAWNVINTGSAKSYRFIFNNNSPLPHPMHFHGHNMHILAVGRGKWDGKTIVRPENPQRRDVQMVPEFGYMVWQASADNPGAWAFHCHIAWHAATALTVDILEQPAKIKGLQIPSSVEQTCAEWRAVVATSQIEQIDSGV</sequence>
<feature type="signal peptide" evidence="5">
    <location>
        <begin position="1"/>
        <end position="16"/>
    </location>
</feature>
<dbReference type="PROSITE" id="PS00080">
    <property type="entry name" value="MULTICOPPER_OXIDASE2"/>
    <property type="match status" value="1"/>
</dbReference>
<evidence type="ECO:0000256" key="1">
    <source>
        <dbReference type="ARBA" id="ARBA00010609"/>
    </source>
</evidence>
<reference evidence="9 10" key="1">
    <citation type="submission" date="2023-08" db="EMBL/GenBank/DDBJ databases">
        <title>Black Yeasts Isolated from many extreme environments.</title>
        <authorList>
            <person name="Coleine C."/>
            <person name="Stajich J.E."/>
            <person name="Selbmann L."/>
        </authorList>
    </citation>
    <scope>NUCLEOTIDE SEQUENCE [LARGE SCALE GENOMIC DNA]</scope>
    <source>
        <strain evidence="9 10">CCFEE 5792</strain>
    </source>
</reference>